<accession>A0ABZ1CMA3</accession>
<evidence type="ECO:0000313" key="1">
    <source>
        <dbReference type="EMBL" id="WRS40417.1"/>
    </source>
</evidence>
<keyword evidence="2" id="KW-1185">Reference proteome</keyword>
<proteinExistence type="predicted"/>
<evidence type="ECO:0000313" key="2">
    <source>
        <dbReference type="Proteomes" id="UP001334732"/>
    </source>
</evidence>
<dbReference type="RefSeq" id="WP_324780947.1">
    <property type="nucleotide sequence ID" value="NZ_CP141769.1"/>
</dbReference>
<dbReference type="InterPro" id="IPR036567">
    <property type="entry name" value="RHF-like"/>
</dbReference>
<dbReference type="CDD" id="cd00552">
    <property type="entry name" value="RaiA"/>
    <property type="match status" value="1"/>
</dbReference>
<sequence>MKTPLQITFRDMPHSDALDTHIRDKAQKLEQIFADIVSCRVVVEQAAKHHQQGKPFNVRIDLGVPGSEIVVDKQANEDAYVAVRDAFDAAKRQLEDYARQL</sequence>
<dbReference type="SUPFAM" id="SSF69754">
    <property type="entry name" value="Ribosome binding protein Y (YfiA homologue)"/>
    <property type="match status" value="1"/>
</dbReference>
<name>A0ABZ1CMA3_9PROT</name>
<dbReference type="Proteomes" id="UP001334732">
    <property type="component" value="Chromosome"/>
</dbReference>
<gene>
    <name evidence="1" type="ORF">VA613_05965</name>
</gene>
<protein>
    <submittedName>
        <fullName evidence="1">HPF/RaiA family ribosome-associated protein</fullName>
    </submittedName>
</protein>
<dbReference type="Gene3D" id="3.30.160.100">
    <property type="entry name" value="Ribosome hibernation promotion factor-like"/>
    <property type="match status" value="1"/>
</dbReference>
<dbReference type="EMBL" id="CP141769">
    <property type="protein sequence ID" value="WRS40417.1"/>
    <property type="molecule type" value="Genomic_DNA"/>
</dbReference>
<reference evidence="1 2" key="1">
    <citation type="submission" date="2023-12" db="EMBL/GenBank/DDBJ databases">
        <title>Thiobacillus sedimentum sp. nov., a chemolithoautotrophic sulfur-oxidizing bacterium isolated from freshwater sediment.</title>
        <authorList>
            <person name="Luo J."/>
            <person name="Dai C."/>
        </authorList>
    </citation>
    <scope>NUCLEOTIDE SEQUENCE [LARGE SCALE GENOMIC DNA]</scope>
    <source>
        <strain evidence="1 2">SCUT-2</strain>
    </source>
</reference>
<organism evidence="1 2">
    <name type="scientific">Thiobacillus sedimenti</name>
    <dbReference type="NCBI Taxonomy" id="3110231"/>
    <lineage>
        <taxon>Bacteria</taxon>
        <taxon>Pseudomonadati</taxon>
        <taxon>Pseudomonadota</taxon>
        <taxon>Betaproteobacteria</taxon>
        <taxon>Nitrosomonadales</taxon>
        <taxon>Thiobacillaceae</taxon>
        <taxon>Thiobacillus</taxon>
    </lineage>
</organism>
<dbReference type="InterPro" id="IPR003489">
    <property type="entry name" value="RHF/RaiA"/>
</dbReference>
<dbReference type="Pfam" id="PF02482">
    <property type="entry name" value="Ribosomal_S30AE"/>
    <property type="match status" value="1"/>
</dbReference>